<keyword evidence="6 9" id="KW-1133">Transmembrane helix</keyword>
<evidence type="ECO:0000259" key="10">
    <source>
        <dbReference type="Pfam" id="PF04290"/>
    </source>
</evidence>
<evidence type="ECO:0000256" key="2">
    <source>
        <dbReference type="ARBA" id="ARBA00022448"/>
    </source>
</evidence>
<evidence type="ECO:0000256" key="4">
    <source>
        <dbReference type="ARBA" id="ARBA00022519"/>
    </source>
</evidence>
<keyword evidence="3" id="KW-1003">Cell membrane</keyword>
<dbReference type="InterPro" id="IPR007387">
    <property type="entry name" value="TRAP_DctQ"/>
</dbReference>
<feature type="transmembrane region" description="Helical" evidence="9">
    <location>
        <begin position="132"/>
        <end position="152"/>
    </location>
</feature>
<dbReference type="InterPro" id="IPR055348">
    <property type="entry name" value="DctQ"/>
</dbReference>
<evidence type="ECO:0000256" key="9">
    <source>
        <dbReference type="RuleBase" id="RU369079"/>
    </source>
</evidence>
<dbReference type="GO" id="GO:0015740">
    <property type="term" value="P:C4-dicarboxylate transport"/>
    <property type="evidence" value="ECO:0007669"/>
    <property type="project" value="TreeGrafter"/>
</dbReference>
<dbReference type="eggNOG" id="COG3090">
    <property type="taxonomic scope" value="Bacteria"/>
</dbReference>
<comment type="subunit">
    <text evidence="9">The complex comprises the extracytoplasmic solute receptor protein and the two transmembrane proteins.</text>
</comment>
<evidence type="ECO:0000256" key="6">
    <source>
        <dbReference type="ARBA" id="ARBA00022989"/>
    </source>
</evidence>
<dbReference type="PANTHER" id="PTHR35011:SF10">
    <property type="entry name" value="TRAP TRANSPORTER SMALL PERMEASE PROTEIN"/>
    <property type="match status" value="1"/>
</dbReference>
<comment type="caution">
    <text evidence="11">The sequence shown here is derived from an EMBL/GenBank/DDBJ whole genome shotgun (WGS) entry which is preliminary data.</text>
</comment>
<organism evidence="11 12">
    <name type="scientific">Pseudooceanicola atlanticus</name>
    <dbReference type="NCBI Taxonomy" id="1461694"/>
    <lineage>
        <taxon>Bacteria</taxon>
        <taxon>Pseudomonadati</taxon>
        <taxon>Pseudomonadota</taxon>
        <taxon>Alphaproteobacteria</taxon>
        <taxon>Rhodobacterales</taxon>
        <taxon>Paracoccaceae</taxon>
        <taxon>Pseudooceanicola</taxon>
    </lineage>
</organism>
<dbReference type="RefSeq" id="WP_043753064.1">
    <property type="nucleotide sequence ID" value="NZ_AQQX01000012.1"/>
</dbReference>
<keyword evidence="2 9" id="KW-0813">Transport</keyword>
<dbReference type="AlphaFoldDB" id="A0A0A0EB22"/>
<name>A0A0A0EB22_9RHOB</name>
<evidence type="ECO:0000313" key="12">
    <source>
        <dbReference type="Proteomes" id="UP000030004"/>
    </source>
</evidence>
<comment type="similarity">
    <text evidence="8 9">Belongs to the TRAP transporter small permease family.</text>
</comment>
<reference evidence="11 12" key="1">
    <citation type="journal article" date="2015" name="Antonie Van Leeuwenhoek">
        <title>Pseudooceanicola atlanticus gen. nov. sp. nov., isolated from surface seawater of the Atlantic Ocean and reclassification of Oceanicola batsensis, Oceanicola marinus, Oceanicola nitratireducens, Oceanicola nanhaiensis, Oceanicola antarcticus and Oceanicola flagellatus, as Pseudooceanicola batsensis comb. nov., Pseudooceanicola marinus comb. nov., Pseudooceanicola nitratireducens comb. nov., Pseudooceanicola nanhaiensis comb. nov., Pseudooceanicola antarcticus comb. nov., and Pseudooceanicola flagellatus comb. nov.</title>
        <authorList>
            <person name="Lai Q."/>
            <person name="Li G."/>
            <person name="Liu X."/>
            <person name="Du Y."/>
            <person name="Sun F."/>
            <person name="Shao Z."/>
        </authorList>
    </citation>
    <scope>NUCLEOTIDE SEQUENCE [LARGE SCALE GENOMIC DNA]</scope>
    <source>
        <strain evidence="11 12">22II-s11g</strain>
    </source>
</reference>
<keyword evidence="12" id="KW-1185">Reference proteome</keyword>
<evidence type="ECO:0000313" key="11">
    <source>
        <dbReference type="EMBL" id="KGM47288.1"/>
    </source>
</evidence>
<dbReference type="GO" id="GO:0005886">
    <property type="term" value="C:plasma membrane"/>
    <property type="evidence" value="ECO:0007669"/>
    <property type="project" value="UniProtKB-SubCell"/>
</dbReference>
<dbReference type="GO" id="GO:0022857">
    <property type="term" value="F:transmembrane transporter activity"/>
    <property type="evidence" value="ECO:0007669"/>
    <property type="project" value="UniProtKB-UniRule"/>
</dbReference>
<evidence type="ECO:0000256" key="8">
    <source>
        <dbReference type="ARBA" id="ARBA00038436"/>
    </source>
</evidence>
<evidence type="ECO:0000256" key="1">
    <source>
        <dbReference type="ARBA" id="ARBA00004429"/>
    </source>
</evidence>
<comment type="subcellular location">
    <subcellularLocation>
        <location evidence="1 9">Cell inner membrane</location>
        <topology evidence="1 9">Multi-pass membrane protein</topology>
    </subcellularLocation>
</comment>
<feature type="transmembrane region" description="Helical" evidence="9">
    <location>
        <begin position="14"/>
        <end position="32"/>
    </location>
</feature>
<dbReference type="Proteomes" id="UP000030004">
    <property type="component" value="Unassembled WGS sequence"/>
</dbReference>
<gene>
    <name evidence="11" type="ORF">ATO9_19050</name>
</gene>
<feature type="domain" description="Tripartite ATP-independent periplasmic transporters DctQ component" evidence="10">
    <location>
        <begin position="26"/>
        <end position="156"/>
    </location>
</feature>
<keyword evidence="7 9" id="KW-0472">Membrane</keyword>
<keyword evidence="5 9" id="KW-0812">Transmembrane</keyword>
<proteinExistence type="inferred from homology"/>
<comment type="function">
    <text evidence="9">Part of the tripartite ATP-independent periplasmic (TRAP) transport system.</text>
</comment>
<dbReference type="EMBL" id="AQQX01000012">
    <property type="protein sequence ID" value="KGM47288.1"/>
    <property type="molecule type" value="Genomic_DNA"/>
</dbReference>
<dbReference type="OrthoDB" id="4250245at2"/>
<dbReference type="Pfam" id="PF04290">
    <property type="entry name" value="DctQ"/>
    <property type="match status" value="1"/>
</dbReference>
<evidence type="ECO:0000256" key="5">
    <source>
        <dbReference type="ARBA" id="ARBA00022692"/>
    </source>
</evidence>
<feature type="transmembrane region" description="Helical" evidence="9">
    <location>
        <begin position="52"/>
        <end position="69"/>
    </location>
</feature>
<dbReference type="STRING" id="1461694.ATO9_19050"/>
<feature type="transmembrane region" description="Helical" evidence="9">
    <location>
        <begin position="90"/>
        <end position="112"/>
    </location>
</feature>
<keyword evidence="4 9" id="KW-0997">Cell inner membrane</keyword>
<evidence type="ECO:0000256" key="3">
    <source>
        <dbReference type="ARBA" id="ARBA00022475"/>
    </source>
</evidence>
<sequence length="173" mass="19094">METVIARLGRVSRIITYIATALAALMMVHVTIDVVLSQFVAEPLPGMVDYVSYYYMVGLVFLPLPFVEFTNEHVKVDLIHDLIPAAGRTVLDMLALALSAVFYGLLTWQTWIDALEKYAIGEKSMGMAAVTVWPGRFCLPLGAGLMVLLLLAKLIQRPFTDAGMAGPNHDMYE</sequence>
<evidence type="ECO:0000256" key="7">
    <source>
        <dbReference type="ARBA" id="ARBA00023136"/>
    </source>
</evidence>
<protein>
    <recommendedName>
        <fullName evidence="9">TRAP transporter small permease protein</fullName>
    </recommendedName>
</protein>
<dbReference type="PANTHER" id="PTHR35011">
    <property type="entry name" value="2,3-DIKETO-L-GULONATE TRAP TRANSPORTER SMALL PERMEASE PROTEIN YIAM"/>
    <property type="match status" value="1"/>
</dbReference>
<accession>A0A0A0EB22</accession>